<dbReference type="AlphaFoldDB" id="A0A098L9M8"/>
<name>A0A098L9M8_9BACT</name>
<dbReference type="Proteomes" id="UP000030185">
    <property type="component" value="Unassembled WGS sequence"/>
</dbReference>
<comment type="caution">
    <text evidence="1">The sequence shown here is derived from an EMBL/GenBank/DDBJ whole genome shotgun (WGS) entry which is preliminary data.</text>
</comment>
<accession>A0A098L9M8</accession>
<gene>
    <name evidence="1" type="ORF">MYP_893</name>
</gene>
<sequence length="131" mass="15053">MNILQGKSAGDYSLYLTKSLIVIMTSITFPSHPNQFHALQVNEERGIAFNFYQNLGLIYRETTKPSKKSMIAFYQYGHVAWKSDYYYGKTRLWESKLGSYSQGNLSVRILTTLEATEQGEYGHVVGFFELE</sequence>
<evidence type="ECO:0000313" key="1">
    <source>
        <dbReference type="EMBL" id="GAL83666.1"/>
    </source>
</evidence>
<organism evidence="1 2">
    <name type="scientific">Sporocytophaga myxococcoides</name>
    <dbReference type="NCBI Taxonomy" id="153721"/>
    <lineage>
        <taxon>Bacteria</taxon>
        <taxon>Pseudomonadati</taxon>
        <taxon>Bacteroidota</taxon>
        <taxon>Cytophagia</taxon>
        <taxon>Cytophagales</taxon>
        <taxon>Cytophagaceae</taxon>
        <taxon>Sporocytophaga</taxon>
    </lineage>
</organism>
<protein>
    <submittedName>
        <fullName evidence="1">Uncharacterized protein</fullName>
    </submittedName>
</protein>
<reference evidence="1 2" key="1">
    <citation type="submission" date="2014-09" db="EMBL/GenBank/DDBJ databases">
        <title>Sporocytophaga myxococcoides PG-01 genome sequencing.</title>
        <authorList>
            <person name="Liu L."/>
            <person name="Gao P.J."/>
            <person name="Chen G.J."/>
            <person name="Wang L.S."/>
        </authorList>
    </citation>
    <scope>NUCLEOTIDE SEQUENCE [LARGE SCALE GENOMIC DNA]</scope>
    <source>
        <strain evidence="1 2">PG-01</strain>
    </source>
</reference>
<keyword evidence="2" id="KW-1185">Reference proteome</keyword>
<proteinExistence type="predicted"/>
<evidence type="ECO:0000313" key="2">
    <source>
        <dbReference type="Proteomes" id="UP000030185"/>
    </source>
</evidence>
<dbReference type="EMBL" id="BBLT01000001">
    <property type="protein sequence ID" value="GAL83666.1"/>
    <property type="molecule type" value="Genomic_DNA"/>
</dbReference>